<protein>
    <submittedName>
        <fullName evidence="3">DUF222 domain-containing protein</fullName>
    </submittedName>
</protein>
<organism evidence="3 4">
    <name type="scientific">Branchiibius cervicis</name>
    <dbReference type="NCBI Taxonomy" id="908252"/>
    <lineage>
        <taxon>Bacteria</taxon>
        <taxon>Bacillati</taxon>
        <taxon>Actinomycetota</taxon>
        <taxon>Actinomycetes</taxon>
        <taxon>Micrococcales</taxon>
        <taxon>Dermacoccaceae</taxon>
        <taxon>Branchiibius</taxon>
    </lineage>
</organism>
<evidence type="ECO:0000313" key="3">
    <source>
        <dbReference type="EMBL" id="MFC6713138.1"/>
    </source>
</evidence>
<dbReference type="RefSeq" id="WP_377820695.1">
    <property type="nucleotide sequence ID" value="NZ_JBHSWJ010000002.1"/>
</dbReference>
<dbReference type="Pfam" id="PF02720">
    <property type="entry name" value="DUF222"/>
    <property type="match status" value="2"/>
</dbReference>
<comment type="caution">
    <text evidence="3">The sequence shown here is derived from an EMBL/GenBank/DDBJ whole genome shotgun (WGS) entry which is preliminary data.</text>
</comment>
<feature type="region of interest" description="Disordered" evidence="1">
    <location>
        <begin position="184"/>
        <end position="204"/>
    </location>
</feature>
<evidence type="ECO:0000313" key="4">
    <source>
        <dbReference type="Proteomes" id="UP001596356"/>
    </source>
</evidence>
<dbReference type="InterPro" id="IPR003615">
    <property type="entry name" value="HNH_nuc"/>
</dbReference>
<dbReference type="Proteomes" id="UP001596356">
    <property type="component" value="Unassembled WGS sequence"/>
</dbReference>
<proteinExistence type="predicted"/>
<evidence type="ECO:0000259" key="2">
    <source>
        <dbReference type="Pfam" id="PF02720"/>
    </source>
</evidence>
<keyword evidence="4" id="KW-1185">Reference proteome</keyword>
<sequence length="522" mass="55888">MSLTLTDAAASSSLPETDLVEGVTALHTALDGLTASRSTDAAISDERLRAVSAALARAKARIDAVLMVIARDLSERDAARAAGAVSTGQLLATDFGGDRADTSRLVTTARQITNTPMIEEALASGSINRDQAAIITRAMNNLPAAVPQVERQEAQRSLLTIAGEASIQDLGRAATRAAEAFKTRAQADAHEEDQLQARERRARRSSSFWMRDNRDGTWRGYFTVPDLEAESLRTAVEALAAPRRYHLDESADHVDEAEPDWWPMDKRHRDGRAFAAVCTHLPIDALPNAGGISSLLTVNVDYEATRAAVARLAAGAQTAPSTETDSGGSAVSTEGQDPGGPDGSTGTGHAPGFLVGLGHGTLPSGTRISAAQVRLLACSAGVLPQVLGGASLPLDLGTTQRLFNATQRRALAVRDRGCCYPGCDRPPAWCEGHHWRDAWKPRRLGGPHGPTDIANGCLLCAYHHHLVHERDIEIRERDGHLEFLVPPQHLQGTRTAYGGDLFAPDNPPGELQWQRNYHWAAA</sequence>
<name>A0ABW2AQU6_9MICO</name>
<evidence type="ECO:0000256" key="1">
    <source>
        <dbReference type="SAM" id="MobiDB-lite"/>
    </source>
</evidence>
<gene>
    <name evidence="3" type="ORF">ACFQBT_04440</name>
</gene>
<feature type="compositionally biased region" description="Basic and acidic residues" evidence="1">
    <location>
        <begin position="184"/>
        <end position="199"/>
    </location>
</feature>
<feature type="region of interest" description="Disordered" evidence="1">
    <location>
        <begin position="314"/>
        <end position="352"/>
    </location>
</feature>
<feature type="compositionally biased region" description="Polar residues" evidence="1">
    <location>
        <begin position="320"/>
        <end position="334"/>
    </location>
</feature>
<feature type="domain" description="DUF222" evidence="2">
    <location>
        <begin position="358"/>
        <end position="415"/>
    </location>
</feature>
<reference evidence="4" key="1">
    <citation type="journal article" date="2019" name="Int. J. Syst. Evol. Microbiol.">
        <title>The Global Catalogue of Microorganisms (GCM) 10K type strain sequencing project: providing services to taxonomists for standard genome sequencing and annotation.</title>
        <authorList>
            <consortium name="The Broad Institute Genomics Platform"/>
            <consortium name="The Broad Institute Genome Sequencing Center for Infectious Disease"/>
            <person name="Wu L."/>
            <person name="Ma J."/>
        </authorList>
    </citation>
    <scope>NUCLEOTIDE SEQUENCE [LARGE SCALE GENOMIC DNA]</scope>
    <source>
        <strain evidence="4">NBRC 106593</strain>
    </source>
</reference>
<dbReference type="CDD" id="cd00085">
    <property type="entry name" value="HNHc"/>
    <property type="match status" value="1"/>
</dbReference>
<accession>A0ABW2AQU6</accession>
<dbReference type="InterPro" id="IPR003870">
    <property type="entry name" value="DUF222"/>
</dbReference>
<feature type="compositionally biased region" description="Gly residues" evidence="1">
    <location>
        <begin position="337"/>
        <end position="346"/>
    </location>
</feature>
<dbReference type="EMBL" id="JBHSWJ010000002">
    <property type="protein sequence ID" value="MFC6713138.1"/>
    <property type="molecule type" value="Genomic_DNA"/>
</dbReference>
<feature type="domain" description="DUF222" evidence="2">
    <location>
        <begin position="53"/>
        <end position="311"/>
    </location>
</feature>